<protein>
    <submittedName>
        <fullName evidence="1">Uncharacterized protein</fullName>
    </submittedName>
</protein>
<evidence type="ECO:0000313" key="2">
    <source>
        <dbReference type="Proteomes" id="UP001283361"/>
    </source>
</evidence>
<gene>
    <name evidence="1" type="ORF">RRG08_003645</name>
</gene>
<name>A0AAE1AV52_9GAST</name>
<evidence type="ECO:0000313" key="1">
    <source>
        <dbReference type="EMBL" id="KAK3794493.1"/>
    </source>
</evidence>
<dbReference type="Proteomes" id="UP001283361">
    <property type="component" value="Unassembled WGS sequence"/>
</dbReference>
<reference evidence="1" key="1">
    <citation type="journal article" date="2023" name="G3 (Bethesda)">
        <title>A reference genome for the long-term kleptoplast-retaining sea slug Elysia crispata morphotype clarki.</title>
        <authorList>
            <person name="Eastman K.E."/>
            <person name="Pendleton A.L."/>
            <person name="Shaikh M.A."/>
            <person name="Suttiyut T."/>
            <person name="Ogas R."/>
            <person name="Tomko P."/>
            <person name="Gavelis G."/>
            <person name="Widhalm J.R."/>
            <person name="Wisecaver J.H."/>
        </authorList>
    </citation>
    <scope>NUCLEOTIDE SEQUENCE</scope>
    <source>
        <strain evidence="1">ECLA1</strain>
    </source>
</reference>
<accession>A0AAE1AV52</accession>
<organism evidence="1 2">
    <name type="scientific">Elysia crispata</name>
    <name type="common">lettuce slug</name>
    <dbReference type="NCBI Taxonomy" id="231223"/>
    <lineage>
        <taxon>Eukaryota</taxon>
        <taxon>Metazoa</taxon>
        <taxon>Spiralia</taxon>
        <taxon>Lophotrochozoa</taxon>
        <taxon>Mollusca</taxon>
        <taxon>Gastropoda</taxon>
        <taxon>Heterobranchia</taxon>
        <taxon>Euthyneura</taxon>
        <taxon>Panpulmonata</taxon>
        <taxon>Sacoglossa</taxon>
        <taxon>Placobranchoidea</taxon>
        <taxon>Plakobranchidae</taxon>
        <taxon>Elysia</taxon>
    </lineage>
</organism>
<keyword evidence="2" id="KW-1185">Reference proteome</keyword>
<proteinExistence type="predicted"/>
<comment type="caution">
    <text evidence="1">The sequence shown here is derived from an EMBL/GenBank/DDBJ whole genome shotgun (WGS) entry which is preliminary data.</text>
</comment>
<dbReference type="AlphaFoldDB" id="A0AAE1AV52"/>
<sequence length="80" mass="8565">MLNDRWSPHQVVGPGSSRETLACESAVTKALFLQLVDPGLAQGHEDHVIKSLEAALDDTSQISNVPRLQAAPEATDLETS</sequence>
<dbReference type="EMBL" id="JAWDGP010001105">
    <property type="protein sequence ID" value="KAK3794493.1"/>
    <property type="molecule type" value="Genomic_DNA"/>
</dbReference>